<dbReference type="EMBL" id="CP021056">
    <property type="protein sequence ID" value="QXE26260.1"/>
    <property type="molecule type" value="Genomic_DNA"/>
</dbReference>
<proteinExistence type="predicted"/>
<dbReference type="InterPro" id="IPR040278">
    <property type="entry name" value="UPF0426"/>
</dbReference>
<dbReference type="Proteomes" id="UP000683511">
    <property type="component" value="Chromosome"/>
</dbReference>
<organism evidence="2 3">
    <name type="scientific">Richelia sinica FACHB-800</name>
    <dbReference type="NCBI Taxonomy" id="1357546"/>
    <lineage>
        <taxon>Bacteria</taxon>
        <taxon>Bacillati</taxon>
        <taxon>Cyanobacteriota</taxon>
        <taxon>Cyanophyceae</taxon>
        <taxon>Nostocales</taxon>
        <taxon>Nostocaceae</taxon>
        <taxon>Richelia</taxon>
    </lineage>
</organism>
<dbReference type="PANTHER" id="PTHR35996">
    <property type="entry name" value="OSJNBA0038O10.25 PROTEIN"/>
    <property type="match status" value="1"/>
</dbReference>
<evidence type="ECO:0000256" key="1">
    <source>
        <dbReference type="SAM" id="MobiDB-lite"/>
    </source>
</evidence>
<dbReference type="RefSeq" id="WP_190606410.1">
    <property type="nucleotide sequence ID" value="NZ_CP021056.1"/>
</dbReference>
<dbReference type="PANTHER" id="PTHR35996:SF1">
    <property type="entry name" value="OS04G0528100 PROTEIN"/>
    <property type="match status" value="1"/>
</dbReference>
<dbReference type="Pfam" id="PF26369">
    <property type="entry name" value="UPF0426"/>
    <property type="match status" value="1"/>
</dbReference>
<dbReference type="AlphaFoldDB" id="A0A975TCJ6"/>
<evidence type="ECO:0000313" key="2">
    <source>
        <dbReference type="EMBL" id="QXE26260.1"/>
    </source>
</evidence>
<accession>A0A975TCJ6</accession>
<protein>
    <submittedName>
        <fullName evidence="2">Uncharacterized protein</fullName>
    </submittedName>
</protein>
<dbReference type="KEGG" id="rsin:B6N60_04991"/>
<evidence type="ECO:0000313" key="3">
    <source>
        <dbReference type="Proteomes" id="UP000683511"/>
    </source>
</evidence>
<keyword evidence="3" id="KW-1185">Reference proteome</keyword>
<name>A0A975TCJ6_9NOST</name>
<gene>
    <name evidence="2" type="ORF">B6N60_04991</name>
</gene>
<feature type="region of interest" description="Disordered" evidence="1">
    <location>
        <begin position="42"/>
        <end position="70"/>
    </location>
</feature>
<reference evidence="2" key="1">
    <citation type="submission" date="2017-04" db="EMBL/GenBank/DDBJ databases">
        <title>Genome deletions in a multicellular cyanobacterial endosymbiont for morphological adaptation in marine diatoms.</title>
        <authorList>
            <person name="Wang Y."/>
            <person name="Gao H."/>
            <person name="Li R."/>
            <person name="Xu X."/>
        </authorList>
    </citation>
    <scope>NUCLEOTIDE SEQUENCE</scope>
    <source>
        <strain evidence="2">FACHB 800</strain>
    </source>
</reference>
<sequence length="70" mass="7515">MFIDELSPIVKELAQHPISFLGGFASGVLRLNLADDPVKSWLSQQTGSTNFPSSNTENGKASGPQQINID</sequence>